<dbReference type="PANTHER" id="PTHR32502">
    <property type="entry name" value="N-ACETYLGALACTOSAMINE PERMEASE II COMPONENT-RELATED"/>
    <property type="match status" value="1"/>
</dbReference>
<evidence type="ECO:0000256" key="7">
    <source>
        <dbReference type="ARBA" id="ARBA00022989"/>
    </source>
</evidence>
<gene>
    <name evidence="10" type="ORF">HMPREF3213_00586</name>
</gene>
<dbReference type="PANTHER" id="PTHR32502:SF5">
    <property type="entry name" value="N-ACETYLGALACTOSAMINE PERMEASE IID COMPONENT-RELATED"/>
    <property type="match status" value="1"/>
</dbReference>
<comment type="subcellular location">
    <subcellularLocation>
        <location evidence="1">Cell membrane</location>
        <topology evidence="1">Multi-pass membrane protein</topology>
    </subcellularLocation>
</comment>
<sequence>MASDGNIVGQLLFILVFNVVHFTLVFGLMHYGYNNYNTGTKATVMLKESKKKISRATSIVCLTVIGALVATYFNFNLGVTIHTGDIKIALQTGILDKIMPQLLPLLYKFCSWMLKKGRSPLTLIGITFVGSLFKLF</sequence>
<keyword evidence="6 9" id="KW-0812">Transmembrane</keyword>
<organism evidence="10 11">
    <name type="scientific">Heyndrickxia coagulans</name>
    <name type="common">Weizmannia coagulans</name>
    <dbReference type="NCBI Taxonomy" id="1398"/>
    <lineage>
        <taxon>Bacteria</taxon>
        <taxon>Bacillati</taxon>
        <taxon>Bacillota</taxon>
        <taxon>Bacilli</taxon>
        <taxon>Bacillales</taxon>
        <taxon>Bacillaceae</taxon>
        <taxon>Heyndrickxia</taxon>
    </lineage>
</organism>
<name>A0A133KZM5_HEYCO</name>
<evidence type="ECO:0000313" key="10">
    <source>
        <dbReference type="EMBL" id="KWZ85153.1"/>
    </source>
</evidence>
<dbReference type="Pfam" id="PF03613">
    <property type="entry name" value="EIID-AGA"/>
    <property type="match status" value="1"/>
</dbReference>
<proteinExistence type="predicted"/>
<evidence type="ECO:0000256" key="3">
    <source>
        <dbReference type="ARBA" id="ARBA00022475"/>
    </source>
</evidence>
<accession>A0A133KZM5</accession>
<evidence type="ECO:0000256" key="2">
    <source>
        <dbReference type="ARBA" id="ARBA00022448"/>
    </source>
</evidence>
<keyword evidence="3" id="KW-1003">Cell membrane</keyword>
<dbReference type="GO" id="GO:0009401">
    <property type="term" value="P:phosphoenolpyruvate-dependent sugar phosphotransferase system"/>
    <property type="evidence" value="ECO:0007669"/>
    <property type="project" value="UniProtKB-KW"/>
</dbReference>
<reference evidence="11" key="1">
    <citation type="submission" date="2016-01" db="EMBL/GenBank/DDBJ databases">
        <authorList>
            <person name="Mitreva M."/>
            <person name="Pepin K.H."/>
            <person name="Mihindukulasuriya K.A."/>
            <person name="Fulton R."/>
            <person name="Fronick C."/>
            <person name="O'Laughlin M."/>
            <person name="Miner T."/>
            <person name="Herter B."/>
            <person name="Rosa B.A."/>
            <person name="Cordes M."/>
            <person name="Tomlinson C."/>
            <person name="Wollam A."/>
            <person name="Palsikar V.B."/>
            <person name="Mardis E.R."/>
            <person name="Wilson R.K."/>
        </authorList>
    </citation>
    <scope>NUCLEOTIDE SEQUENCE [LARGE SCALE GENOMIC DNA]</scope>
    <source>
        <strain evidence="11">GED7749B</strain>
    </source>
</reference>
<keyword evidence="8 9" id="KW-0472">Membrane</keyword>
<dbReference type="InterPro" id="IPR050303">
    <property type="entry name" value="GatZ_KbaZ_carbometab"/>
</dbReference>
<evidence type="ECO:0000256" key="6">
    <source>
        <dbReference type="ARBA" id="ARBA00022692"/>
    </source>
</evidence>
<keyword evidence="5" id="KW-0598">Phosphotransferase system</keyword>
<evidence type="ECO:0000313" key="11">
    <source>
        <dbReference type="Proteomes" id="UP000070376"/>
    </source>
</evidence>
<comment type="caution">
    <text evidence="10">The sequence shown here is derived from an EMBL/GenBank/DDBJ whole genome shotgun (WGS) entry which is preliminary data.</text>
</comment>
<feature type="transmembrane region" description="Helical" evidence="9">
    <location>
        <begin position="12"/>
        <end position="33"/>
    </location>
</feature>
<dbReference type="InterPro" id="IPR004704">
    <property type="entry name" value="PTS_IID_man"/>
</dbReference>
<dbReference type="PROSITE" id="PS51108">
    <property type="entry name" value="PTS_EIID"/>
    <property type="match status" value="1"/>
</dbReference>
<keyword evidence="7 9" id="KW-1133">Transmembrane helix</keyword>
<feature type="transmembrane region" description="Helical" evidence="9">
    <location>
        <begin position="53"/>
        <end position="73"/>
    </location>
</feature>
<dbReference type="RefSeq" id="WP_196491368.1">
    <property type="nucleotide sequence ID" value="NZ_KQ955802.1"/>
</dbReference>
<evidence type="ECO:0000256" key="1">
    <source>
        <dbReference type="ARBA" id="ARBA00004651"/>
    </source>
</evidence>
<dbReference type="Proteomes" id="UP000070376">
    <property type="component" value="Unassembled WGS sequence"/>
</dbReference>
<evidence type="ECO:0000256" key="4">
    <source>
        <dbReference type="ARBA" id="ARBA00022597"/>
    </source>
</evidence>
<evidence type="ECO:0000256" key="5">
    <source>
        <dbReference type="ARBA" id="ARBA00022683"/>
    </source>
</evidence>
<dbReference type="GO" id="GO:0005886">
    <property type="term" value="C:plasma membrane"/>
    <property type="evidence" value="ECO:0007669"/>
    <property type="project" value="UniProtKB-SubCell"/>
</dbReference>
<evidence type="ECO:0000256" key="8">
    <source>
        <dbReference type="ARBA" id="ARBA00023136"/>
    </source>
</evidence>
<dbReference type="EMBL" id="LRPN01000020">
    <property type="protein sequence ID" value="KWZ85153.1"/>
    <property type="molecule type" value="Genomic_DNA"/>
</dbReference>
<keyword evidence="2" id="KW-0813">Transport</keyword>
<evidence type="ECO:0000256" key="9">
    <source>
        <dbReference type="SAM" id="Phobius"/>
    </source>
</evidence>
<dbReference type="AlphaFoldDB" id="A0A133KZM5"/>
<keyword evidence="4" id="KW-0762">Sugar transport</keyword>
<protein>
    <submittedName>
        <fullName evidence="10">Fructose permease IID component domain protein</fullName>
    </submittedName>
</protein>
<dbReference type="PATRIC" id="fig|1398.22.peg.583"/>